<dbReference type="Proteomes" id="UP000824533">
    <property type="component" value="Linkage Group LG09"/>
</dbReference>
<evidence type="ECO:0000313" key="1">
    <source>
        <dbReference type="EMBL" id="KAJ0178644.1"/>
    </source>
</evidence>
<keyword evidence="2" id="KW-1185">Reference proteome</keyword>
<sequence>MRCITVLFMYNVFSLISSKSVNYCGSKMCRNTNTHTFCQYAPGPGTECTGYIPAPLSKEEKARIMARLNRRRNEAAYGRLRGLPSAGNMLKLRWVEELAREAQLWADQCRPPAMPEEQDVCRDLYSITVGQCVASVVGEAPGLRVESMIDMWYMQSMIYKGNITSYEPSPTSGGYYGDFGQMMWSRAYMVGCGRSRFMKSSQGRMRSVERLVCNIAPRGPIPGRSLWTPAFPVSACPPRSVADEILKGLCNFPETVRQLQEALDRMEQTMETPTQQTQGKVRRELRDFPPEQYLPEVEHNRMKTSKYYQSPDLEAINKTLERGPMMNMMLKYVPYLKDYESNILNRPSSKSSAVDPQLILFAVFIYIFGIVY</sequence>
<protein>
    <submittedName>
        <fullName evidence="1">Uncharacterized protein</fullName>
    </submittedName>
</protein>
<gene>
    <name evidence="1" type="ORF">K1T71_005419</name>
</gene>
<name>A0ACC1D4J4_9NEOP</name>
<dbReference type="EMBL" id="CM034395">
    <property type="protein sequence ID" value="KAJ0178644.1"/>
    <property type="molecule type" value="Genomic_DNA"/>
</dbReference>
<organism evidence="1 2">
    <name type="scientific">Dendrolimus kikuchii</name>
    <dbReference type="NCBI Taxonomy" id="765133"/>
    <lineage>
        <taxon>Eukaryota</taxon>
        <taxon>Metazoa</taxon>
        <taxon>Ecdysozoa</taxon>
        <taxon>Arthropoda</taxon>
        <taxon>Hexapoda</taxon>
        <taxon>Insecta</taxon>
        <taxon>Pterygota</taxon>
        <taxon>Neoptera</taxon>
        <taxon>Endopterygota</taxon>
        <taxon>Lepidoptera</taxon>
        <taxon>Glossata</taxon>
        <taxon>Ditrysia</taxon>
        <taxon>Bombycoidea</taxon>
        <taxon>Lasiocampidae</taxon>
        <taxon>Dendrolimus</taxon>
    </lineage>
</organism>
<evidence type="ECO:0000313" key="2">
    <source>
        <dbReference type="Proteomes" id="UP000824533"/>
    </source>
</evidence>
<accession>A0ACC1D4J4</accession>
<reference evidence="1 2" key="1">
    <citation type="journal article" date="2021" name="Front. Genet.">
        <title>Chromosome-Level Genome Assembly Reveals Significant Gene Expansion in the Toll and IMD Signaling Pathways of Dendrolimus kikuchii.</title>
        <authorList>
            <person name="Zhou J."/>
            <person name="Wu P."/>
            <person name="Xiong Z."/>
            <person name="Liu N."/>
            <person name="Zhao N."/>
            <person name="Ji M."/>
            <person name="Qiu Y."/>
            <person name="Yang B."/>
        </authorList>
    </citation>
    <scope>NUCLEOTIDE SEQUENCE [LARGE SCALE GENOMIC DNA]</scope>
    <source>
        <strain evidence="1">Ann1</strain>
    </source>
</reference>
<comment type="caution">
    <text evidence="1">The sequence shown here is derived from an EMBL/GenBank/DDBJ whole genome shotgun (WGS) entry which is preliminary data.</text>
</comment>
<proteinExistence type="predicted"/>